<protein>
    <recommendedName>
        <fullName evidence="6">Chromatin assembly factor 1 subunit A dimerization domain-containing protein</fullName>
    </recommendedName>
</protein>
<dbReference type="STRING" id="93625.A0A409WGF9"/>
<evidence type="ECO:0000256" key="3">
    <source>
        <dbReference type="ARBA" id="ARBA00023204"/>
    </source>
</evidence>
<keyword evidence="4" id="KW-0539">Nucleus</keyword>
<evidence type="ECO:0000256" key="4">
    <source>
        <dbReference type="ARBA" id="ARBA00023242"/>
    </source>
</evidence>
<dbReference type="Proteomes" id="UP000283269">
    <property type="component" value="Unassembled WGS sequence"/>
</dbReference>
<gene>
    <name evidence="7" type="ORF">CVT25_011375</name>
</gene>
<evidence type="ECO:0000256" key="5">
    <source>
        <dbReference type="SAM" id="MobiDB-lite"/>
    </source>
</evidence>
<reference evidence="7 8" key="1">
    <citation type="journal article" date="2018" name="Evol. Lett.">
        <title>Horizontal gene cluster transfer increased hallucinogenic mushroom diversity.</title>
        <authorList>
            <person name="Reynolds H.T."/>
            <person name="Vijayakumar V."/>
            <person name="Gluck-Thaler E."/>
            <person name="Korotkin H.B."/>
            <person name="Matheny P.B."/>
            <person name="Slot J.C."/>
        </authorList>
    </citation>
    <scope>NUCLEOTIDE SEQUENCE [LARGE SCALE GENOMIC DNA]</scope>
    <source>
        <strain evidence="7 8">2631</strain>
    </source>
</reference>
<feature type="region of interest" description="Disordered" evidence="5">
    <location>
        <begin position="207"/>
        <end position="339"/>
    </location>
</feature>
<feature type="compositionally biased region" description="Polar residues" evidence="5">
    <location>
        <begin position="7"/>
        <end position="18"/>
    </location>
</feature>
<dbReference type="PANTHER" id="PTHR15272:SF0">
    <property type="entry name" value="CHROMATIN ASSEMBLY FACTOR 1 SUBUNIT A"/>
    <property type="match status" value="1"/>
</dbReference>
<sequence>MSDPETTKGNVVNKQSSPPREKKQNRVSIVELKNGKVLFKQKPISFEKQSETLQEIVKFRAMLEDKINAKETPLSVFPEEYKPLIAKLAHESDKTLTVLGKHIHHELLPTIDEDKDKDVASATSAALPLNLVECAIQDVLVRNNYGIDVPLGVKPPAGISVWRWEVRSEHANWLPKNSREKANLRQAERVQAKEDLKLLFESYSQEERDAIVDPKGSSKVQSKELNNPTVTQGSDSKLDDSRGTPQSSKKQGKKKAEEPENETPNGKLPRPKKVQDPEKLAKEKEKSERKAAKAEKEKKEKDAHNKSQSIMAKFFSKPKSPSHTSKPAKEQESAIAGPSRIQSDFEKVFKPFVLQKDKVLAPSNWFLAQKKRKKRATLSTSNQEVIVLDSDEEMDVEEQSSSPTEIQLETASNQEHLNSILSTLPVGAMPARAALQRRLEARKAGFRVHSPVSVRDLLSQLSEAEISGNDDLVRSILTKLGDRELLLAKAFCFHTDARPGYFGTWTRSSRIIGPRTPFAKDTLVFDYAYDSGEEWEEEPVGEDVVEDGDDEDGDADEPDSDLDSWLVDDDDEPNLALLAHESSPPPLLDFPVTGSSKRKAEDGERKIGKKRKVVVPLVPFAKGPIFETTIGQCEYDPFKPYAIQLFNDTPLTIDPFTFVSTCIEDYRARHTGATTAIHETTFAVPALPPRLTSITNTTTGSAVADFSSNLPTTVSQVPKKAPAASKSTFPEIYMPVLVAKFAQIQASSISALVESIHLELREHKVKKSAIEAKVREMGEKCKEKKVWILKPTILQEQQRPQM</sequence>
<feature type="domain" description="Chromatin assembly factor 1 subunit A dimerization" evidence="6">
    <location>
        <begin position="489"/>
        <end position="559"/>
    </location>
</feature>
<keyword evidence="8" id="KW-1185">Reference proteome</keyword>
<keyword evidence="3" id="KW-0234">DNA repair</keyword>
<dbReference type="OrthoDB" id="440676at2759"/>
<feature type="compositionally biased region" description="Polar residues" evidence="5">
    <location>
        <begin position="218"/>
        <end position="235"/>
    </location>
</feature>
<feature type="compositionally biased region" description="Low complexity" evidence="5">
    <location>
        <begin position="312"/>
        <end position="325"/>
    </location>
</feature>
<organism evidence="7 8">
    <name type="scientific">Psilocybe cyanescens</name>
    <dbReference type="NCBI Taxonomy" id="93625"/>
    <lineage>
        <taxon>Eukaryota</taxon>
        <taxon>Fungi</taxon>
        <taxon>Dikarya</taxon>
        <taxon>Basidiomycota</taxon>
        <taxon>Agaricomycotina</taxon>
        <taxon>Agaricomycetes</taxon>
        <taxon>Agaricomycetidae</taxon>
        <taxon>Agaricales</taxon>
        <taxon>Agaricineae</taxon>
        <taxon>Strophariaceae</taxon>
        <taxon>Psilocybe</taxon>
    </lineage>
</organism>
<evidence type="ECO:0000259" key="6">
    <source>
        <dbReference type="Pfam" id="PF12253"/>
    </source>
</evidence>
<dbReference type="GO" id="GO:0006281">
    <property type="term" value="P:DNA repair"/>
    <property type="evidence" value="ECO:0007669"/>
    <property type="project" value="UniProtKB-KW"/>
</dbReference>
<dbReference type="GO" id="GO:0006334">
    <property type="term" value="P:nucleosome assembly"/>
    <property type="evidence" value="ECO:0007669"/>
    <property type="project" value="TreeGrafter"/>
</dbReference>
<feature type="region of interest" description="Disordered" evidence="5">
    <location>
        <begin position="533"/>
        <end position="605"/>
    </location>
</feature>
<dbReference type="InParanoid" id="A0A409WGF9"/>
<keyword evidence="2" id="KW-0227">DNA damage</keyword>
<dbReference type="PANTHER" id="PTHR15272">
    <property type="entry name" value="CHROMATIN ASSEMBLY FACTOR 1 SUBUNIT A CAF-1 SUBUNIT A"/>
    <property type="match status" value="1"/>
</dbReference>
<evidence type="ECO:0000313" key="8">
    <source>
        <dbReference type="Proteomes" id="UP000283269"/>
    </source>
</evidence>
<dbReference type="GO" id="GO:0033186">
    <property type="term" value="C:CAF-1 complex"/>
    <property type="evidence" value="ECO:0007669"/>
    <property type="project" value="TreeGrafter"/>
</dbReference>
<comment type="caution">
    <text evidence="7">The sequence shown here is derived from an EMBL/GenBank/DDBJ whole genome shotgun (WGS) entry which is preliminary data.</text>
</comment>
<feature type="compositionally biased region" description="Acidic residues" evidence="5">
    <location>
        <begin position="533"/>
        <end position="573"/>
    </location>
</feature>
<accession>A0A409WGF9</accession>
<dbReference type="EMBL" id="NHYD01003436">
    <property type="protein sequence ID" value="PPQ77583.1"/>
    <property type="molecule type" value="Genomic_DNA"/>
</dbReference>
<dbReference type="Pfam" id="PF12253">
    <property type="entry name" value="CAF1A_dimeriz"/>
    <property type="match status" value="1"/>
</dbReference>
<dbReference type="InterPro" id="IPR022043">
    <property type="entry name" value="CAF1A_DD"/>
</dbReference>
<evidence type="ECO:0000256" key="1">
    <source>
        <dbReference type="ARBA" id="ARBA00004123"/>
    </source>
</evidence>
<proteinExistence type="predicted"/>
<feature type="region of interest" description="Disordered" evidence="5">
    <location>
        <begin position="1"/>
        <end position="27"/>
    </location>
</feature>
<name>A0A409WGF9_PSICY</name>
<dbReference type="GO" id="GO:0005634">
    <property type="term" value="C:nucleus"/>
    <property type="evidence" value="ECO:0007669"/>
    <property type="project" value="UniProtKB-SubCell"/>
</dbReference>
<feature type="compositionally biased region" description="Basic and acidic residues" evidence="5">
    <location>
        <begin position="273"/>
        <end position="305"/>
    </location>
</feature>
<comment type="subcellular location">
    <subcellularLocation>
        <location evidence="1">Nucleus</location>
    </subcellularLocation>
</comment>
<evidence type="ECO:0000256" key="2">
    <source>
        <dbReference type="ARBA" id="ARBA00022763"/>
    </source>
</evidence>
<evidence type="ECO:0000313" key="7">
    <source>
        <dbReference type="EMBL" id="PPQ77583.1"/>
    </source>
</evidence>
<dbReference type="AlphaFoldDB" id="A0A409WGF9"/>